<evidence type="ECO:0000256" key="7">
    <source>
        <dbReference type="SAM" id="MobiDB-lite"/>
    </source>
</evidence>
<comment type="similarity">
    <text evidence="2">Belongs to the SLC29A/ENT transporter (TC 2.A.57) family.</text>
</comment>
<feature type="transmembrane region" description="Helical" evidence="8">
    <location>
        <begin position="123"/>
        <end position="142"/>
    </location>
</feature>
<keyword evidence="4 8" id="KW-0812">Transmembrane</keyword>
<evidence type="ECO:0000256" key="4">
    <source>
        <dbReference type="ARBA" id="ARBA00022692"/>
    </source>
</evidence>
<feature type="transmembrane region" description="Helical" evidence="8">
    <location>
        <begin position="54"/>
        <end position="78"/>
    </location>
</feature>
<dbReference type="PANTHER" id="PTHR10332">
    <property type="entry name" value="EQUILIBRATIVE NUCLEOSIDE TRANSPORTER"/>
    <property type="match status" value="1"/>
</dbReference>
<comment type="subcellular location">
    <subcellularLocation>
        <location evidence="1">Membrane</location>
        <topology evidence="1">Multi-pass membrane protein</topology>
    </subcellularLocation>
</comment>
<sequence length="305" mass="32778">MSTNTTSAYHRVPSEPEVSRASDEFRLGDSDEQESTDEFIHREAALSTDSRVRWIHFILGCAVLLPWNAMITAIPYFVARLNGSPFKSTFGSSLTTTFTVANFVFLAHATATVKKASNARRGFVSIICLAALVGLLTLSTYVHVAAGLFFAFVLLNAIAQAAAGSYLQTAIVAVASLFGPSAMQSVMSGQGAVGVAISLVQAISAYTSVHSQSSSETDVTLTSEPEERSAFMFFSISTFFLLVSAGAQAWLFRLPAYKSIIGQFNHISHEEGLETSNLVPHAPTTVSAKDRRSQIIRVAKTNGHL</sequence>
<dbReference type="InterPro" id="IPR002259">
    <property type="entry name" value="Eqnu_transpt"/>
</dbReference>
<dbReference type="GO" id="GO:0034257">
    <property type="term" value="F:nicotinamide riboside transmembrane transporter activity"/>
    <property type="evidence" value="ECO:0007669"/>
    <property type="project" value="TreeGrafter"/>
</dbReference>
<evidence type="ECO:0000256" key="3">
    <source>
        <dbReference type="ARBA" id="ARBA00022448"/>
    </source>
</evidence>
<feature type="compositionally biased region" description="Basic and acidic residues" evidence="7">
    <location>
        <begin position="12"/>
        <end position="29"/>
    </location>
</feature>
<dbReference type="EMBL" id="JASBNA010000001">
    <property type="protein sequence ID" value="KAK7695562.1"/>
    <property type="molecule type" value="Genomic_DNA"/>
</dbReference>
<dbReference type="Gene3D" id="1.20.1250.20">
    <property type="entry name" value="MFS general substrate transporter like domains"/>
    <property type="match status" value="1"/>
</dbReference>
<feature type="transmembrane region" description="Helical" evidence="8">
    <location>
        <begin position="229"/>
        <end position="252"/>
    </location>
</feature>
<dbReference type="GO" id="GO:0000329">
    <property type="term" value="C:fungal-type vacuole membrane"/>
    <property type="evidence" value="ECO:0007669"/>
    <property type="project" value="TreeGrafter"/>
</dbReference>
<accession>A0AAW0GYK4</accession>
<protein>
    <submittedName>
        <fullName evidence="9">Uncharacterized protein</fullName>
    </submittedName>
</protein>
<evidence type="ECO:0000256" key="2">
    <source>
        <dbReference type="ARBA" id="ARBA00007965"/>
    </source>
</evidence>
<evidence type="ECO:0000256" key="6">
    <source>
        <dbReference type="ARBA" id="ARBA00023136"/>
    </source>
</evidence>
<keyword evidence="5 8" id="KW-1133">Transmembrane helix</keyword>
<evidence type="ECO:0000313" key="9">
    <source>
        <dbReference type="EMBL" id="KAK7695562.1"/>
    </source>
</evidence>
<comment type="caution">
    <text evidence="9">The sequence shown here is derived from an EMBL/GenBank/DDBJ whole genome shotgun (WGS) entry which is preliminary data.</text>
</comment>
<dbReference type="SUPFAM" id="SSF103473">
    <property type="entry name" value="MFS general substrate transporter"/>
    <property type="match status" value="1"/>
</dbReference>
<feature type="transmembrane region" description="Helical" evidence="8">
    <location>
        <begin position="148"/>
        <end position="179"/>
    </location>
</feature>
<evidence type="ECO:0000256" key="8">
    <source>
        <dbReference type="SAM" id="Phobius"/>
    </source>
</evidence>
<name>A0AAW0GYK4_9APHY</name>
<evidence type="ECO:0000313" key="10">
    <source>
        <dbReference type="Proteomes" id="UP001385951"/>
    </source>
</evidence>
<dbReference type="PANTHER" id="PTHR10332:SF88">
    <property type="entry name" value="EQUILIBRATIVE NUCLEOSIDE TRANSPORTER 1, ISOFORM A"/>
    <property type="match status" value="1"/>
</dbReference>
<feature type="transmembrane region" description="Helical" evidence="8">
    <location>
        <begin position="90"/>
        <end position="111"/>
    </location>
</feature>
<keyword evidence="3" id="KW-0813">Transport</keyword>
<feature type="region of interest" description="Disordered" evidence="7">
    <location>
        <begin position="1"/>
        <end position="34"/>
    </location>
</feature>
<evidence type="ECO:0000256" key="1">
    <source>
        <dbReference type="ARBA" id="ARBA00004141"/>
    </source>
</evidence>
<dbReference type="AlphaFoldDB" id="A0AAW0GYK4"/>
<dbReference type="GO" id="GO:0005886">
    <property type="term" value="C:plasma membrane"/>
    <property type="evidence" value="ECO:0007669"/>
    <property type="project" value="TreeGrafter"/>
</dbReference>
<organism evidence="9 10">
    <name type="scientific">Cerrena zonata</name>
    <dbReference type="NCBI Taxonomy" id="2478898"/>
    <lineage>
        <taxon>Eukaryota</taxon>
        <taxon>Fungi</taxon>
        <taxon>Dikarya</taxon>
        <taxon>Basidiomycota</taxon>
        <taxon>Agaricomycotina</taxon>
        <taxon>Agaricomycetes</taxon>
        <taxon>Polyporales</taxon>
        <taxon>Cerrenaceae</taxon>
        <taxon>Cerrena</taxon>
    </lineage>
</organism>
<keyword evidence="6 8" id="KW-0472">Membrane</keyword>
<proteinExistence type="inferred from homology"/>
<dbReference type="Proteomes" id="UP001385951">
    <property type="component" value="Unassembled WGS sequence"/>
</dbReference>
<dbReference type="InterPro" id="IPR036259">
    <property type="entry name" value="MFS_trans_sf"/>
</dbReference>
<gene>
    <name evidence="9" type="ORF">QCA50_000198</name>
</gene>
<reference evidence="9 10" key="1">
    <citation type="submission" date="2022-09" db="EMBL/GenBank/DDBJ databases">
        <authorList>
            <person name="Palmer J.M."/>
        </authorList>
    </citation>
    <scope>NUCLEOTIDE SEQUENCE [LARGE SCALE GENOMIC DNA]</scope>
    <source>
        <strain evidence="9 10">DSM 7382</strain>
    </source>
</reference>
<evidence type="ECO:0000256" key="5">
    <source>
        <dbReference type="ARBA" id="ARBA00022989"/>
    </source>
</evidence>
<dbReference type="GO" id="GO:0015205">
    <property type="term" value="F:nucleobase transmembrane transporter activity"/>
    <property type="evidence" value="ECO:0007669"/>
    <property type="project" value="TreeGrafter"/>
</dbReference>
<keyword evidence="10" id="KW-1185">Reference proteome</keyword>
<feature type="transmembrane region" description="Helical" evidence="8">
    <location>
        <begin position="191"/>
        <end position="209"/>
    </location>
</feature>